<reference evidence="8" key="1">
    <citation type="journal article" date="2014" name="Genome Announc.">
        <title>Draft Genome Sequences of Three Alkaliphilic Bacillus Strains, Bacillus wakoensis JCM 9140T, Bacillus akibai JCM 9157T, and Bacillus hemicellulosilyticus JCM 9152T.</title>
        <authorList>
            <person name="Yuki M."/>
            <person name="Oshima K."/>
            <person name="Suda W."/>
            <person name="Oshida Y."/>
            <person name="Kitamura K."/>
            <person name="Iida T."/>
            <person name="Hattori M."/>
            <person name="Ohkuma M."/>
        </authorList>
    </citation>
    <scope>NUCLEOTIDE SEQUENCE [LARGE SCALE GENOMIC DNA]</scope>
    <source>
        <strain evidence="8">JCM 9140</strain>
    </source>
</reference>
<evidence type="ECO:0000256" key="2">
    <source>
        <dbReference type="ARBA" id="ARBA00012502"/>
    </source>
</evidence>
<keyword evidence="3" id="KW-0560">Oxidoreductase</keyword>
<sequence>MIRTRVGYSGGSTDHPTYRQMGDHTETLQVDFDSDLISLEQLLDTFWRNHTPRKDGYGGHQYMSLLLFHNSKQNKIIDQVKVKWEAKTNQRLETEIKPFEQFTLAEDKHQKYYFKRSKKAYEMILQLFSTHEDFVNSTIAARLNGFVREFGTLHDLKNEINEWRLDEKDRLLLIETIKKLKW</sequence>
<dbReference type="STRING" id="1236970.JCM9140_1198"/>
<organism evidence="8 9">
    <name type="scientific">Halalkalibacter wakoensis JCM 9140</name>
    <dbReference type="NCBI Taxonomy" id="1236970"/>
    <lineage>
        <taxon>Bacteria</taxon>
        <taxon>Bacillati</taxon>
        <taxon>Bacillota</taxon>
        <taxon>Bacilli</taxon>
        <taxon>Bacillales</taxon>
        <taxon>Bacillaceae</taxon>
        <taxon>Halalkalibacter</taxon>
    </lineage>
</organism>
<feature type="domain" description="Peptide methionine sulphoxide reductase MsrA" evidence="7">
    <location>
        <begin position="2"/>
        <end position="121"/>
    </location>
</feature>
<keyword evidence="9" id="KW-1185">Reference proteome</keyword>
<evidence type="ECO:0000256" key="6">
    <source>
        <dbReference type="SAM" id="MobiDB-lite"/>
    </source>
</evidence>
<evidence type="ECO:0000256" key="1">
    <source>
        <dbReference type="ARBA" id="ARBA00005591"/>
    </source>
</evidence>
<evidence type="ECO:0000256" key="5">
    <source>
        <dbReference type="ARBA" id="ARBA00048782"/>
    </source>
</evidence>
<dbReference type="PANTHER" id="PTHR43774:SF1">
    <property type="entry name" value="PEPTIDE METHIONINE SULFOXIDE REDUCTASE MSRA 2"/>
    <property type="match status" value="1"/>
</dbReference>
<dbReference type="EC" id="1.8.4.11" evidence="2"/>
<evidence type="ECO:0000256" key="4">
    <source>
        <dbReference type="ARBA" id="ARBA00047806"/>
    </source>
</evidence>
<dbReference type="InterPro" id="IPR036509">
    <property type="entry name" value="Met_Sox_Rdtase_MsrA_sf"/>
</dbReference>
<dbReference type="InterPro" id="IPR002569">
    <property type="entry name" value="Met_Sox_Rdtase_MsrA_dom"/>
</dbReference>
<dbReference type="EMBL" id="BAUT01000007">
    <property type="protein sequence ID" value="GAE25218.1"/>
    <property type="molecule type" value="Genomic_DNA"/>
</dbReference>
<protein>
    <recommendedName>
        <fullName evidence="2">peptide-methionine (S)-S-oxide reductase</fullName>
        <ecNumber evidence="2">1.8.4.11</ecNumber>
    </recommendedName>
</protein>
<proteinExistence type="inferred from homology"/>
<evidence type="ECO:0000256" key="3">
    <source>
        <dbReference type="ARBA" id="ARBA00023002"/>
    </source>
</evidence>
<comment type="catalytic activity">
    <reaction evidence="4">
        <text>L-methionyl-[protein] + [thioredoxin]-disulfide + H2O = L-methionyl-(S)-S-oxide-[protein] + [thioredoxin]-dithiol</text>
        <dbReference type="Rhea" id="RHEA:14217"/>
        <dbReference type="Rhea" id="RHEA-COMP:10698"/>
        <dbReference type="Rhea" id="RHEA-COMP:10700"/>
        <dbReference type="Rhea" id="RHEA-COMP:12313"/>
        <dbReference type="Rhea" id="RHEA-COMP:12315"/>
        <dbReference type="ChEBI" id="CHEBI:15377"/>
        <dbReference type="ChEBI" id="CHEBI:16044"/>
        <dbReference type="ChEBI" id="CHEBI:29950"/>
        <dbReference type="ChEBI" id="CHEBI:44120"/>
        <dbReference type="ChEBI" id="CHEBI:50058"/>
        <dbReference type="EC" id="1.8.4.11"/>
    </reaction>
</comment>
<dbReference type="Gene3D" id="3.30.1060.10">
    <property type="entry name" value="Peptide methionine sulphoxide reductase MsrA"/>
    <property type="match status" value="1"/>
</dbReference>
<dbReference type="SUPFAM" id="SSF55068">
    <property type="entry name" value="Peptide methionine sulfoxide reductase"/>
    <property type="match status" value="1"/>
</dbReference>
<dbReference type="Pfam" id="PF01625">
    <property type="entry name" value="PMSR"/>
    <property type="match status" value="1"/>
</dbReference>
<dbReference type="GO" id="GO:0008113">
    <property type="term" value="F:peptide-methionine (S)-S-oxide reductase activity"/>
    <property type="evidence" value="ECO:0007669"/>
    <property type="project" value="UniProtKB-EC"/>
</dbReference>
<dbReference type="PANTHER" id="PTHR43774">
    <property type="entry name" value="PEPTIDE METHIONINE SULFOXIDE REDUCTASE"/>
    <property type="match status" value="1"/>
</dbReference>
<comment type="caution">
    <text evidence="8">The sequence shown here is derived from an EMBL/GenBank/DDBJ whole genome shotgun (WGS) entry which is preliminary data.</text>
</comment>
<evidence type="ECO:0000259" key="7">
    <source>
        <dbReference type="Pfam" id="PF01625"/>
    </source>
</evidence>
<dbReference type="Proteomes" id="UP000018890">
    <property type="component" value="Unassembled WGS sequence"/>
</dbReference>
<accession>W4Q0G7</accession>
<gene>
    <name evidence="8" type="ORF">JCM9140_1198</name>
</gene>
<dbReference type="AlphaFoldDB" id="W4Q0G7"/>
<comment type="catalytic activity">
    <reaction evidence="5">
        <text>[thioredoxin]-disulfide + L-methionine + H2O = L-methionine (S)-S-oxide + [thioredoxin]-dithiol</text>
        <dbReference type="Rhea" id="RHEA:19993"/>
        <dbReference type="Rhea" id="RHEA-COMP:10698"/>
        <dbReference type="Rhea" id="RHEA-COMP:10700"/>
        <dbReference type="ChEBI" id="CHEBI:15377"/>
        <dbReference type="ChEBI" id="CHEBI:29950"/>
        <dbReference type="ChEBI" id="CHEBI:50058"/>
        <dbReference type="ChEBI" id="CHEBI:57844"/>
        <dbReference type="ChEBI" id="CHEBI:58772"/>
        <dbReference type="EC" id="1.8.4.11"/>
    </reaction>
</comment>
<name>W4Q0G7_9BACI</name>
<comment type="similarity">
    <text evidence="1">Belongs to the MsrA Met sulfoxide reductase family.</text>
</comment>
<feature type="region of interest" description="Disordered" evidence="6">
    <location>
        <begin position="1"/>
        <end position="20"/>
    </location>
</feature>
<evidence type="ECO:0000313" key="8">
    <source>
        <dbReference type="EMBL" id="GAE25218.1"/>
    </source>
</evidence>
<evidence type="ECO:0000313" key="9">
    <source>
        <dbReference type="Proteomes" id="UP000018890"/>
    </source>
</evidence>